<dbReference type="Proteomes" id="UP000315891">
    <property type="component" value="Chromosome"/>
</dbReference>
<keyword evidence="1" id="KW-0812">Transmembrane</keyword>
<name>A0A516V333_9GAMM</name>
<sequence>MNHDSPSPRWHARLPWALLVLAVAVIAGVTLYRRFHSTAVVAEAVHGNAAESGRAGPVRPMSLEELRARATKPLGQSGSGTVKDMAEMMEKRKRMAAESQERIQKNNAAMATGFASEKVDPAWSGVHEKSLASLQDSGPMHDAGAKVENFQAECRSSMCRIQGDFPDAGMASDWLQLYMSSVGDRLPVATAHQIRNPDGSVRIEIYGVGRKR</sequence>
<proteinExistence type="predicted"/>
<protein>
    <submittedName>
        <fullName evidence="2">Uncharacterized protein</fullName>
    </submittedName>
</protein>
<reference evidence="2 3" key="1">
    <citation type="submission" date="2019-07" db="EMBL/GenBank/DDBJ databases">
        <title>Lysobacter weifangensis sp. nov., isolated from bensulfuron-methyl contaminated farmland soil.</title>
        <authorList>
            <person name="Zhao H."/>
        </authorList>
    </citation>
    <scope>NUCLEOTIDE SEQUENCE [LARGE SCALE GENOMIC DNA]</scope>
    <source>
        <strain evidence="2 3">CC-Bw-6</strain>
    </source>
</reference>
<accession>A0A516V333</accession>
<feature type="transmembrane region" description="Helical" evidence="1">
    <location>
        <begin position="14"/>
        <end position="32"/>
    </location>
</feature>
<gene>
    <name evidence="2" type="ORF">FNZ56_03095</name>
</gene>
<dbReference type="AlphaFoldDB" id="A0A516V333"/>
<evidence type="ECO:0000313" key="3">
    <source>
        <dbReference type="Proteomes" id="UP000315891"/>
    </source>
</evidence>
<dbReference type="RefSeq" id="WP_143878446.1">
    <property type="nucleotide sequence ID" value="NZ_BAABLZ010000002.1"/>
</dbReference>
<keyword evidence="3" id="KW-1185">Reference proteome</keyword>
<evidence type="ECO:0000313" key="2">
    <source>
        <dbReference type="EMBL" id="QDQ72932.1"/>
    </source>
</evidence>
<dbReference type="OrthoDB" id="6063629at2"/>
<evidence type="ECO:0000256" key="1">
    <source>
        <dbReference type="SAM" id="Phobius"/>
    </source>
</evidence>
<keyword evidence="1" id="KW-0472">Membrane</keyword>
<organism evidence="2 3">
    <name type="scientific">Pseudoluteimonas lycopersici</name>
    <dbReference type="NCBI Taxonomy" id="1324796"/>
    <lineage>
        <taxon>Bacteria</taxon>
        <taxon>Pseudomonadati</taxon>
        <taxon>Pseudomonadota</taxon>
        <taxon>Gammaproteobacteria</taxon>
        <taxon>Lysobacterales</taxon>
        <taxon>Lysobacteraceae</taxon>
        <taxon>Pseudoluteimonas</taxon>
    </lineage>
</organism>
<dbReference type="EMBL" id="CP041742">
    <property type="protein sequence ID" value="QDQ72932.1"/>
    <property type="molecule type" value="Genomic_DNA"/>
</dbReference>
<keyword evidence="1" id="KW-1133">Transmembrane helix</keyword>